<dbReference type="AlphaFoldDB" id="A0A2J6RM38"/>
<keyword evidence="3" id="KW-1185">Reference proteome</keyword>
<dbReference type="PANTHER" id="PTHR24148:SF73">
    <property type="entry name" value="HET DOMAIN PROTEIN (AFU_ORTHOLOGUE AFUA_8G01020)"/>
    <property type="match status" value="1"/>
</dbReference>
<proteinExistence type="predicted"/>
<gene>
    <name evidence="2" type="ORF">L207DRAFT_512606</name>
</gene>
<dbReference type="Proteomes" id="UP000235786">
    <property type="component" value="Unassembled WGS sequence"/>
</dbReference>
<dbReference type="PANTHER" id="PTHR24148">
    <property type="entry name" value="ANKYRIN REPEAT DOMAIN-CONTAINING PROTEIN 39 HOMOLOG-RELATED"/>
    <property type="match status" value="1"/>
</dbReference>
<sequence>MAAVTDLENLSVAEPTTVELRRLRSEQVIRHLLPHGTQPPKFRYQRLRSEENIRVLKFSFTGTTTREVSYEIIEKQLAEISGQFVAVSYHWGILGPDRVIPIAGWKYYMLVTRVVKTMLEHIVGDLDVPYIWIDAVCIDQNNNLEKNSQVSMMGTIFNCARSVRVWLGRSTEELDESSLCLWLKLLLRPDLRESMANAKEFEEADKYLKLILELQWFERIWVVQEACLAQELYFQFGKVVISMDSLHEVVVRRLEYPHTSALVDRRQKGPNDFLLASFGVLQEFHTIRSFLKKRSGKRLTSLSELYGSFASQKATDPRDHIYGLLGLIHQGCLGGIQADYNASVASTYIDATFRMIDAQGELSILGFAGLTRVTSGFGPPRRLPTWVPDFSEPPVADVWSRLKVFKASTIRKIEPATFSLIEASGLHITIDPQLLHSRTSIPAPFGDTDMFGCISLTAIVFDTVAGIGSWPKKFEYDAVRMDIWKNMYQTFREAYKKAEDLRTYLTAESASSLCWKTLIANLDGVDLATSAMFEDAKAFVADLMVLSGLTGFEQRQERISMAFSSLWPDDKEAGLDARSRREKRQNKYAESFARSGAGHCRRIFWTDNGYLGLAADGVRPGDLLCIFPGARVPFLIRGPVAWLFGQINGRCYYHLISEVYVHGVMNGELRHNLTYITLYII</sequence>
<protein>
    <recommendedName>
        <fullName evidence="1">Heterokaryon incompatibility domain-containing protein</fullName>
    </recommendedName>
</protein>
<dbReference type="InterPro" id="IPR052895">
    <property type="entry name" value="HetReg/Transcr_Mod"/>
</dbReference>
<evidence type="ECO:0000313" key="2">
    <source>
        <dbReference type="EMBL" id="PMD39586.1"/>
    </source>
</evidence>
<organism evidence="2 3">
    <name type="scientific">Hyaloscypha variabilis (strain UAMH 11265 / GT02V1 / F)</name>
    <name type="common">Meliniomyces variabilis</name>
    <dbReference type="NCBI Taxonomy" id="1149755"/>
    <lineage>
        <taxon>Eukaryota</taxon>
        <taxon>Fungi</taxon>
        <taxon>Dikarya</taxon>
        <taxon>Ascomycota</taxon>
        <taxon>Pezizomycotina</taxon>
        <taxon>Leotiomycetes</taxon>
        <taxon>Helotiales</taxon>
        <taxon>Hyaloscyphaceae</taxon>
        <taxon>Hyaloscypha</taxon>
        <taxon>Hyaloscypha variabilis</taxon>
    </lineage>
</organism>
<dbReference type="InterPro" id="IPR010730">
    <property type="entry name" value="HET"/>
</dbReference>
<evidence type="ECO:0000259" key="1">
    <source>
        <dbReference type="Pfam" id="PF06985"/>
    </source>
</evidence>
<dbReference type="OrthoDB" id="5386682at2759"/>
<reference evidence="2 3" key="1">
    <citation type="submission" date="2016-04" db="EMBL/GenBank/DDBJ databases">
        <title>A degradative enzymes factory behind the ericoid mycorrhizal symbiosis.</title>
        <authorList>
            <consortium name="DOE Joint Genome Institute"/>
            <person name="Martino E."/>
            <person name="Morin E."/>
            <person name="Grelet G."/>
            <person name="Kuo A."/>
            <person name="Kohler A."/>
            <person name="Daghino S."/>
            <person name="Barry K."/>
            <person name="Choi C."/>
            <person name="Cichocki N."/>
            <person name="Clum A."/>
            <person name="Copeland A."/>
            <person name="Hainaut M."/>
            <person name="Haridas S."/>
            <person name="Labutti K."/>
            <person name="Lindquist E."/>
            <person name="Lipzen A."/>
            <person name="Khouja H.-R."/>
            <person name="Murat C."/>
            <person name="Ohm R."/>
            <person name="Olson A."/>
            <person name="Spatafora J."/>
            <person name="Veneault-Fourrey C."/>
            <person name="Henrissat B."/>
            <person name="Grigoriev I."/>
            <person name="Martin F."/>
            <person name="Perotto S."/>
        </authorList>
    </citation>
    <scope>NUCLEOTIDE SEQUENCE [LARGE SCALE GENOMIC DNA]</scope>
    <source>
        <strain evidence="2 3">F</strain>
    </source>
</reference>
<name>A0A2J6RM38_HYAVF</name>
<accession>A0A2J6RM38</accession>
<dbReference type="Pfam" id="PF06985">
    <property type="entry name" value="HET"/>
    <property type="match status" value="1"/>
</dbReference>
<feature type="domain" description="Heterokaryon incompatibility" evidence="1">
    <location>
        <begin position="84"/>
        <end position="225"/>
    </location>
</feature>
<dbReference type="Pfam" id="PF26639">
    <property type="entry name" value="Het-6_barrel"/>
    <property type="match status" value="1"/>
</dbReference>
<dbReference type="EMBL" id="KZ613946">
    <property type="protein sequence ID" value="PMD39586.1"/>
    <property type="molecule type" value="Genomic_DNA"/>
</dbReference>
<evidence type="ECO:0000313" key="3">
    <source>
        <dbReference type="Proteomes" id="UP000235786"/>
    </source>
</evidence>